<keyword evidence="3 4" id="KW-0539">Nucleus</keyword>
<evidence type="ECO:0000256" key="1">
    <source>
        <dbReference type="ARBA" id="ARBA00023125"/>
    </source>
</evidence>
<keyword evidence="1 4" id="KW-0238">DNA-binding</keyword>
<organism evidence="8 9">
    <name type="scientific">Malassezia nana</name>
    <dbReference type="NCBI Taxonomy" id="180528"/>
    <lineage>
        <taxon>Eukaryota</taxon>
        <taxon>Fungi</taxon>
        <taxon>Dikarya</taxon>
        <taxon>Basidiomycota</taxon>
        <taxon>Ustilaginomycotina</taxon>
        <taxon>Malasseziomycetes</taxon>
        <taxon>Malasseziales</taxon>
        <taxon>Malasseziaceae</taxon>
        <taxon>Malassezia</taxon>
    </lineage>
</organism>
<evidence type="ECO:0000256" key="5">
    <source>
        <dbReference type="RuleBase" id="RU000682"/>
    </source>
</evidence>
<dbReference type="PROSITE" id="PS00027">
    <property type="entry name" value="HOMEOBOX_1"/>
    <property type="match status" value="1"/>
</dbReference>
<evidence type="ECO:0000313" key="9">
    <source>
        <dbReference type="Proteomes" id="UP001213623"/>
    </source>
</evidence>
<evidence type="ECO:0000256" key="4">
    <source>
        <dbReference type="PROSITE-ProRule" id="PRU00108"/>
    </source>
</evidence>
<protein>
    <recommendedName>
        <fullName evidence="7">Homeobox domain-containing protein</fullName>
    </recommendedName>
</protein>
<dbReference type="Proteomes" id="UP001213623">
    <property type="component" value="Chromosome 4"/>
</dbReference>
<dbReference type="Pfam" id="PF00046">
    <property type="entry name" value="Homeodomain"/>
    <property type="match status" value="1"/>
</dbReference>
<feature type="region of interest" description="Disordered" evidence="6">
    <location>
        <begin position="359"/>
        <end position="395"/>
    </location>
</feature>
<feature type="DNA-binding region" description="Homeobox" evidence="4">
    <location>
        <begin position="31"/>
        <end position="90"/>
    </location>
</feature>
<feature type="region of interest" description="Disordered" evidence="6">
    <location>
        <begin position="307"/>
        <end position="334"/>
    </location>
</feature>
<evidence type="ECO:0000259" key="7">
    <source>
        <dbReference type="PROSITE" id="PS50071"/>
    </source>
</evidence>
<feature type="region of interest" description="Disordered" evidence="6">
    <location>
        <begin position="113"/>
        <end position="142"/>
    </location>
</feature>
<proteinExistence type="predicted"/>
<evidence type="ECO:0000256" key="3">
    <source>
        <dbReference type="ARBA" id="ARBA00023242"/>
    </source>
</evidence>
<feature type="compositionally biased region" description="Basic and acidic residues" evidence="6">
    <location>
        <begin position="367"/>
        <end position="387"/>
    </location>
</feature>
<evidence type="ECO:0000256" key="6">
    <source>
        <dbReference type="SAM" id="MobiDB-lite"/>
    </source>
</evidence>
<dbReference type="InterPro" id="IPR001356">
    <property type="entry name" value="HD"/>
</dbReference>
<dbReference type="SUPFAM" id="SSF46689">
    <property type="entry name" value="Homeodomain-like"/>
    <property type="match status" value="1"/>
</dbReference>
<dbReference type="GO" id="GO:0030154">
    <property type="term" value="P:cell differentiation"/>
    <property type="evidence" value="ECO:0007669"/>
    <property type="project" value="TreeGrafter"/>
</dbReference>
<dbReference type="GO" id="GO:0005634">
    <property type="term" value="C:nucleus"/>
    <property type="evidence" value="ECO:0007669"/>
    <property type="project" value="UniProtKB-SubCell"/>
</dbReference>
<sequence length="422" mass="46061">MGTASVSATAEGVPALPVSALPSGVSAPTREKKRRRRTRPHEVDILMTAYVQNAFPNEKTRDRLASMVGMTPRAVSVWFQNRRQAEKKRSLRYHGAHVHSAQSLAVPMGLLSGTEPHTLPRPSSTTTDAPPPMLPLPPREPFRRVASTPCVSLMTTSGGRAALGEGAMDPVQQAEKLPCALASMPDGRGIIAGGACHDERAIWQRMESSSALGSCTSDMDDMQPAPAGDEDDEECTLRRLAQKRLVRLQTRQRTLSANEVKRPETDARLEMQERVGFHRTASMNRKPSLRLELAADRDVFADKENVEPSVPKVDRTTRPPSDTARPYVHGGPLAPPIAAPMRRSLSATHTKPSSIYWTRTSSTRSDVSTKEDVHDDSGFFDETDRSPSRSPQGTMCSMGSFSEHDRQAVELLLGLGAARCPS</sequence>
<evidence type="ECO:0000313" key="8">
    <source>
        <dbReference type="EMBL" id="WFD27427.1"/>
    </source>
</evidence>
<keyword evidence="2 4" id="KW-0371">Homeobox</keyword>
<comment type="subcellular location">
    <subcellularLocation>
        <location evidence="4 5">Nucleus</location>
    </subcellularLocation>
</comment>
<dbReference type="PANTHER" id="PTHR24324">
    <property type="entry name" value="HOMEOBOX PROTEIN HHEX"/>
    <property type="match status" value="1"/>
</dbReference>
<dbReference type="SMART" id="SM00389">
    <property type="entry name" value="HOX"/>
    <property type="match status" value="1"/>
</dbReference>
<feature type="compositionally biased region" description="Pro residues" evidence="6">
    <location>
        <begin position="129"/>
        <end position="139"/>
    </location>
</feature>
<feature type="compositionally biased region" description="Basic and acidic residues" evidence="6">
    <location>
        <begin position="307"/>
        <end position="317"/>
    </location>
</feature>
<dbReference type="EMBL" id="CP119895">
    <property type="protein sequence ID" value="WFD27427.1"/>
    <property type="molecule type" value="Genomic_DNA"/>
</dbReference>
<keyword evidence="9" id="KW-1185">Reference proteome</keyword>
<feature type="region of interest" description="Disordered" evidence="6">
    <location>
        <begin position="17"/>
        <end position="40"/>
    </location>
</feature>
<feature type="domain" description="Homeobox" evidence="7">
    <location>
        <begin position="29"/>
        <end position="89"/>
    </location>
</feature>
<name>A0AAF0J2W6_9BASI</name>
<evidence type="ECO:0000256" key="2">
    <source>
        <dbReference type="ARBA" id="ARBA00023155"/>
    </source>
</evidence>
<gene>
    <name evidence="8" type="ORF">MNAN1_002423</name>
</gene>
<dbReference type="InterPro" id="IPR009057">
    <property type="entry name" value="Homeodomain-like_sf"/>
</dbReference>
<dbReference type="GO" id="GO:0000978">
    <property type="term" value="F:RNA polymerase II cis-regulatory region sequence-specific DNA binding"/>
    <property type="evidence" value="ECO:0007669"/>
    <property type="project" value="TreeGrafter"/>
</dbReference>
<dbReference type="InterPro" id="IPR017970">
    <property type="entry name" value="Homeobox_CS"/>
</dbReference>
<dbReference type="PROSITE" id="PS50071">
    <property type="entry name" value="HOMEOBOX_2"/>
    <property type="match status" value="1"/>
</dbReference>
<dbReference type="PANTHER" id="PTHR24324:SF9">
    <property type="entry name" value="HOMEOBOX DOMAIN-CONTAINING PROTEIN"/>
    <property type="match status" value="1"/>
</dbReference>
<reference evidence="8" key="1">
    <citation type="submission" date="2023-03" db="EMBL/GenBank/DDBJ databases">
        <title>Mating type loci evolution in Malassezia.</title>
        <authorList>
            <person name="Coelho M.A."/>
        </authorList>
    </citation>
    <scope>NUCLEOTIDE SEQUENCE</scope>
    <source>
        <strain evidence="8">CBS 9557</strain>
    </source>
</reference>
<accession>A0AAF0J2W6</accession>
<dbReference type="AlphaFoldDB" id="A0AAF0J2W6"/>
<dbReference type="GO" id="GO:0000981">
    <property type="term" value="F:DNA-binding transcription factor activity, RNA polymerase II-specific"/>
    <property type="evidence" value="ECO:0007669"/>
    <property type="project" value="InterPro"/>
</dbReference>
<dbReference type="CDD" id="cd00086">
    <property type="entry name" value="homeodomain"/>
    <property type="match status" value="1"/>
</dbReference>
<dbReference type="Gene3D" id="1.10.10.60">
    <property type="entry name" value="Homeodomain-like"/>
    <property type="match status" value="1"/>
</dbReference>
<dbReference type="InterPro" id="IPR051000">
    <property type="entry name" value="Homeobox_DNA-bind_prot"/>
</dbReference>